<evidence type="ECO:0000256" key="1">
    <source>
        <dbReference type="ARBA" id="ARBA00001974"/>
    </source>
</evidence>
<dbReference type="InterPro" id="IPR050641">
    <property type="entry name" value="RIFMO-like"/>
</dbReference>
<dbReference type="EMBL" id="BAAAPC010000013">
    <property type="protein sequence ID" value="GAA2002856.1"/>
    <property type="molecule type" value="Genomic_DNA"/>
</dbReference>
<dbReference type="InterPro" id="IPR002938">
    <property type="entry name" value="FAD-bd"/>
</dbReference>
<proteinExistence type="predicted"/>
<evidence type="ECO:0000313" key="7">
    <source>
        <dbReference type="Proteomes" id="UP001501585"/>
    </source>
</evidence>
<dbReference type="PANTHER" id="PTHR43004">
    <property type="entry name" value="TRK SYSTEM POTASSIUM UPTAKE PROTEIN"/>
    <property type="match status" value="1"/>
</dbReference>
<dbReference type="Gene3D" id="3.30.70.2450">
    <property type="match status" value="1"/>
</dbReference>
<keyword evidence="7" id="KW-1185">Reference proteome</keyword>
<evidence type="ECO:0000256" key="4">
    <source>
        <dbReference type="SAM" id="MobiDB-lite"/>
    </source>
</evidence>
<dbReference type="PANTHER" id="PTHR43004:SF19">
    <property type="entry name" value="BINDING MONOOXYGENASE, PUTATIVE (JCVI)-RELATED"/>
    <property type="match status" value="1"/>
</dbReference>
<evidence type="ECO:0000313" key="6">
    <source>
        <dbReference type="EMBL" id="GAA2002856.1"/>
    </source>
</evidence>
<feature type="domain" description="FAD-binding" evidence="5">
    <location>
        <begin position="37"/>
        <end position="382"/>
    </location>
</feature>
<keyword evidence="2" id="KW-0285">Flavoprotein</keyword>
<organism evidence="6 7">
    <name type="scientific">Nocardiopsis rhodophaea</name>
    <dbReference type="NCBI Taxonomy" id="280238"/>
    <lineage>
        <taxon>Bacteria</taxon>
        <taxon>Bacillati</taxon>
        <taxon>Actinomycetota</taxon>
        <taxon>Actinomycetes</taxon>
        <taxon>Streptosporangiales</taxon>
        <taxon>Nocardiopsidaceae</taxon>
        <taxon>Nocardiopsis</taxon>
    </lineage>
</organism>
<comment type="cofactor">
    <cofactor evidence="1">
        <name>FAD</name>
        <dbReference type="ChEBI" id="CHEBI:57692"/>
    </cofactor>
</comment>
<accession>A0ABP5ER55</accession>
<comment type="caution">
    <text evidence="6">The sequence shown here is derived from an EMBL/GenBank/DDBJ whole genome shotgun (WGS) entry which is preliminary data.</text>
</comment>
<evidence type="ECO:0000256" key="3">
    <source>
        <dbReference type="ARBA" id="ARBA00022827"/>
    </source>
</evidence>
<dbReference type="NCBIfam" id="NF006002">
    <property type="entry name" value="PRK08132.1"/>
    <property type="match status" value="1"/>
</dbReference>
<evidence type="ECO:0000259" key="5">
    <source>
        <dbReference type="Pfam" id="PF01494"/>
    </source>
</evidence>
<dbReference type="Gene3D" id="3.50.50.60">
    <property type="entry name" value="FAD/NAD(P)-binding domain"/>
    <property type="match status" value="1"/>
</dbReference>
<dbReference type="PRINTS" id="PR00420">
    <property type="entry name" value="RNGMNOXGNASE"/>
</dbReference>
<name>A0ABP5ER55_9ACTN</name>
<keyword evidence="3" id="KW-0274">FAD</keyword>
<sequence>MTPIVPSPAAPDDGPPHQPATGDRRGARSASKGAVPPVLIAGAGPVGLCAALTLARFGVPSLVLEAEAERDDDYFRRAGSKAICFQRDVLDAFDRVGAAAPLLDEGVTWTTARTYYRHHEVRTVTFPAMSGEVHLPPWINISQARVEQELLRRADAEPLIDIRYRHRVTGVRQDADGVTATADTPSGPFTARGSHLIGADGPHSTVRHLLGVGFPGESFADRFLICDIRADLPFPNERRFFFDPEWNPGRQVLVHQCPDSTWRIDWQVPDSYDIEDERASGALDTRIRKIVGDQPYEIVWSSVYRFHERCAESFREGRVFLAGDAAHLYAPFGARGLNSGVHDAENLGWKLAYARTAAPEAAETLLRSYHAERWAAAQENLRVTGDTMRFLVPHGEADTRRRRETLERAVTDRAARARIDSGKLAEPFWYPASPLTTPPAIEEPIPTEAGQPRPPVPGVICPDGPARVPGRTAVTRLRRLLGPGFTLITARADRARALADAAAELPVEVTAHALEDIDIDGALAASLRCTAGTVHVVRPDAHLCAVLDTDASDHAEAADGVLAAVRRACGEESPALIQP</sequence>
<dbReference type="Proteomes" id="UP001501585">
    <property type="component" value="Unassembled WGS sequence"/>
</dbReference>
<gene>
    <name evidence="6" type="ORF">GCM10009799_32460</name>
</gene>
<feature type="region of interest" description="Disordered" evidence="4">
    <location>
        <begin position="1"/>
        <end position="31"/>
    </location>
</feature>
<dbReference type="Pfam" id="PF01494">
    <property type="entry name" value="FAD_binding_3"/>
    <property type="match status" value="1"/>
</dbReference>
<dbReference type="Gene3D" id="3.40.30.120">
    <property type="match status" value="1"/>
</dbReference>
<dbReference type="RefSeq" id="WP_344104801.1">
    <property type="nucleotide sequence ID" value="NZ_BAAAPC010000013.1"/>
</dbReference>
<evidence type="ECO:0000256" key="2">
    <source>
        <dbReference type="ARBA" id="ARBA00022630"/>
    </source>
</evidence>
<reference evidence="7" key="1">
    <citation type="journal article" date="2019" name="Int. J. Syst. Evol. Microbiol.">
        <title>The Global Catalogue of Microorganisms (GCM) 10K type strain sequencing project: providing services to taxonomists for standard genome sequencing and annotation.</title>
        <authorList>
            <consortium name="The Broad Institute Genomics Platform"/>
            <consortium name="The Broad Institute Genome Sequencing Center for Infectious Disease"/>
            <person name="Wu L."/>
            <person name="Ma J."/>
        </authorList>
    </citation>
    <scope>NUCLEOTIDE SEQUENCE [LARGE SCALE GENOMIC DNA]</scope>
    <source>
        <strain evidence="7">JCM 15313</strain>
    </source>
</reference>
<protein>
    <submittedName>
        <fullName evidence="6">FAD-dependent oxidoreductase</fullName>
    </submittedName>
</protein>
<dbReference type="SUPFAM" id="SSF51905">
    <property type="entry name" value="FAD/NAD(P)-binding domain"/>
    <property type="match status" value="1"/>
</dbReference>
<dbReference type="InterPro" id="IPR036188">
    <property type="entry name" value="FAD/NAD-bd_sf"/>
</dbReference>